<organism evidence="2 3">
    <name type="scientific">Calicophoron daubneyi</name>
    <name type="common">Rumen fluke</name>
    <name type="synonym">Paramphistomum daubneyi</name>
    <dbReference type="NCBI Taxonomy" id="300641"/>
    <lineage>
        <taxon>Eukaryota</taxon>
        <taxon>Metazoa</taxon>
        <taxon>Spiralia</taxon>
        <taxon>Lophotrochozoa</taxon>
        <taxon>Platyhelminthes</taxon>
        <taxon>Trematoda</taxon>
        <taxon>Digenea</taxon>
        <taxon>Plagiorchiida</taxon>
        <taxon>Pronocephalata</taxon>
        <taxon>Paramphistomoidea</taxon>
        <taxon>Paramphistomidae</taxon>
        <taxon>Calicophoron</taxon>
    </lineage>
</organism>
<dbReference type="AlphaFoldDB" id="A0AAV2TLZ5"/>
<evidence type="ECO:0000313" key="2">
    <source>
        <dbReference type="EMBL" id="CAL5137447.1"/>
    </source>
</evidence>
<sequence>MPSFKIEIPSTRAESGREYTRWTVNKPIEEVTYELLVDRLRKIVETPTSGYTVTWSDGVGQRTITNTRDLHAAINYFAERNFPDHCVRLRAEMKDTLDVFEAFEILTNDMSQDSSADRAGDHSLENEQSSCYHPHYSNSEECTINDQPADVRNFRGSDRGHTQRRKIKLSINYTGSFTIEPVPPFDNEETFMAILDAQSSPSPTVRLPADNSKQKPPKASALSVDDMRRKQPAPVIQPDDDIPPLPPRRNPSRGPENSARSADISQERSHPSKLTEDDIDDICRQLYMMGYRKDEKLLKSTVKSCRGSMNKILDKLDAMN</sequence>
<dbReference type="EMBL" id="CAXLJL010000390">
    <property type="protein sequence ID" value="CAL5137447.1"/>
    <property type="molecule type" value="Genomic_DNA"/>
</dbReference>
<feature type="compositionally biased region" description="Basic and acidic residues" evidence="1">
    <location>
        <begin position="152"/>
        <end position="161"/>
    </location>
</feature>
<feature type="compositionally biased region" description="Basic and acidic residues" evidence="1">
    <location>
        <begin position="265"/>
        <end position="276"/>
    </location>
</feature>
<proteinExistence type="predicted"/>
<evidence type="ECO:0000256" key="1">
    <source>
        <dbReference type="SAM" id="MobiDB-lite"/>
    </source>
</evidence>
<gene>
    <name evidence="2" type="ORF">CDAUBV1_LOCUS11758</name>
</gene>
<protein>
    <recommendedName>
        <fullName evidence="4">UBA domain-containing protein</fullName>
    </recommendedName>
</protein>
<feature type="region of interest" description="Disordered" evidence="1">
    <location>
        <begin position="199"/>
        <end position="276"/>
    </location>
</feature>
<reference evidence="2" key="1">
    <citation type="submission" date="2024-06" db="EMBL/GenBank/DDBJ databases">
        <authorList>
            <person name="Liu X."/>
            <person name="Lenzi L."/>
            <person name="Haldenby T S."/>
            <person name="Uol C."/>
        </authorList>
    </citation>
    <scope>NUCLEOTIDE SEQUENCE</scope>
</reference>
<evidence type="ECO:0008006" key="4">
    <source>
        <dbReference type="Google" id="ProtNLM"/>
    </source>
</evidence>
<name>A0AAV2TLZ5_CALDB</name>
<feature type="region of interest" description="Disordered" evidence="1">
    <location>
        <begin position="111"/>
        <end position="163"/>
    </location>
</feature>
<comment type="caution">
    <text evidence="2">The sequence shown here is derived from an EMBL/GenBank/DDBJ whole genome shotgun (WGS) entry which is preliminary data.</text>
</comment>
<evidence type="ECO:0000313" key="3">
    <source>
        <dbReference type="Proteomes" id="UP001497525"/>
    </source>
</evidence>
<feature type="compositionally biased region" description="Basic and acidic residues" evidence="1">
    <location>
        <begin position="115"/>
        <end position="125"/>
    </location>
</feature>
<accession>A0AAV2TLZ5</accession>
<feature type="compositionally biased region" description="Polar residues" evidence="1">
    <location>
        <begin position="126"/>
        <end position="146"/>
    </location>
</feature>
<dbReference type="Proteomes" id="UP001497525">
    <property type="component" value="Unassembled WGS sequence"/>
</dbReference>